<protein>
    <submittedName>
        <fullName evidence="1">DUF4304 domain-containing protein</fullName>
    </submittedName>
</protein>
<accession>A0A372NR78</accession>
<reference evidence="1 2" key="1">
    <citation type="submission" date="2018-08" db="EMBL/GenBank/DDBJ databases">
        <title>Mucilaginibacter sp. MYSH2.</title>
        <authorList>
            <person name="Seo T."/>
        </authorList>
    </citation>
    <scope>NUCLEOTIDE SEQUENCE [LARGE SCALE GENOMIC DNA]</scope>
    <source>
        <strain evidence="1 2">MYSH2</strain>
    </source>
</reference>
<dbReference type="OrthoDB" id="6914375at2"/>
<name>A0A372NR78_9SPHI</name>
<dbReference type="EMBL" id="QWDC01000002">
    <property type="protein sequence ID" value="RFZ91770.1"/>
    <property type="molecule type" value="Genomic_DNA"/>
</dbReference>
<dbReference type="RefSeq" id="WP_117391482.1">
    <property type="nucleotide sequence ID" value="NZ_QWDC01000002.1"/>
</dbReference>
<proteinExistence type="predicted"/>
<dbReference type="Pfam" id="PF14137">
    <property type="entry name" value="DUF4304"/>
    <property type="match status" value="1"/>
</dbReference>
<sequence length="121" mass="14355">MVIPFLRAEGFKGSYPHFTRIKSDRINLLTFQFSMYSSRFVVEIANCGVKGNIVFGKQVEPSKSRVHYQGKRLRVGSIKHKTDHWFEFEKKLIFSDIYKKRAKEIITLWPEAEKWWEENPA</sequence>
<gene>
    <name evidence="1" type="ORF">D0C36_09945</name>
</gene>
<evidence type="ECO:0000313" key="1">
    <source>
        <dbReference type="EMBL" id="RFZ91770.1"/>
    </source>
</evidence>
<dbReference type="InterPro" id="IPR025412">
    <property type="entry name" value="DUF4304"/>
</dbReference>
<comment type="caution">
    <text evidence="1">The sequence shown here is derived from an EMBL/GenBank/DDBJ whole genome shotgun (WGS) entry which is preliminary data.</text>
</comment>
<dbReference type="Proteomes" id="UP000264217">
    <property type="component" value="Unassembled WGS sequence"/>
</dbReference>
<keyword evidence="2" id="KW-1185">Reference proteome</keyword>
<dbReference type="AlphaFoldDB" id="A0A372NR78"/>
<organism evidence="1 2">
    <name type="scientific">Mucilaginibacter conchicola</name>
    <dbReference type="NCBI Taxonomy" id="2303333"/>
    <lineage>
        <taxon>Bacteria</taxon>
        <taxon>Pseudomonadati</taxon>
        <taxon>Bacteroidota</taxon>
        <taxon>Sphingobacteriia</taxon>
        <taxon>Sphingobacteriales</taxon>
        <taxon>Sphingobacteriaceae</taxon>
        <taxon>Mucilaginibacter</taxon>
    </lineage>
</organism>
<evidence type="ECO:0000313" key="2">
    <source>
        <dbReference type="Proteomes" id="UP000264217"/>
    </source>
</evidence>